<reference evidence="2" key="1">
    <citation type="submission" date="2022-06" db="EMBL/GenBank/DDBJ databases">
        <title>Complete genome sequences of two strains of the flax pathogen Septoria linicola.</title>
        <authorList>
            <person name="Lapalu N."/>
            <person name="Simon A."/>
            <person name="Demenou B."/>
            <person name="Paumier D."/>
            <person name="Guillot M.-P."/>
            <person name="Gout L."/>
            <person name="Valade R."/>
        </authorList>
    </citation>
    <scope>NUCLEOTIDE SEQUENCE</scope>
    <source>
        <strain evidence="2">SE15195</strain>
    </source>
</reference>
<dbReference type="AlphaFoldDB" id="A0A9Q9ALP7"/>
<sequence>MLTADNLLFKVASLAALALTASCADVPSDNNLWKVPARLKDGSQELAWQQLPANGAVKVDVASADGRKFSHYPFIYNVGGTLYLLFSASANDVDGMGQDVRIASSTDAGITWTKPEVAFPSALLPNQTSVEDSKSYCDQGIPQRALQPLTIAFLPGGDEGSFQVFAVAQSSDNICPGYFQSAGRIARELDVRGSGLFKGDPCWIETNDYTGAHEWAETVYGTQYQMKVCDNKDVINAAIGQPDNLGHVATELFNAPIIASDGQHNVSYPTKAEWVGAYDDGYWQRFWSDVSVRNTTGSAWVEYSTDKDGKNWYPATTSGSAIRETNIYQVAEKAHYGAFSGSEQLRYYVSNAGMNDKLDQIILTVATSRGDDPAFNGIGIVRGGDAGSEVSAGTRPAVHSGLPGFYWPSAAEVGDKLAIAYSENRQAIWVSVLNMTDLP</sequence>
<protein>
    <submittedName>
        <fullName evidence="2">Glycosyl hydrolase, five-bladed beta-propellor domain superfamily, Sialidase superfamily</fullName>
    </submittedName>
</protein>
<keyword evidence="3" id="KW-1185">Reference proteome</keyword>
<dbReference type="EMBL" id="CP099419">
    <property type="protein sequence ID" value="USW50364.1"/>
    <property type="molecule type" value="Genomic_DNA"/>
</dbReference>
<proteinExistence type="predicted"/>
<keyword evidence="2" id="KW-0378">Hydrolase</keyword>
<gene>
    <name evidence="2" type="ORF">Slin15195_G036830</name>
</gene>
<dbReference type="SUPFAM" id="SSF75005">
    <property type="entry name" value="Arabinanase/levansucrase/invertase"/>
    <property type="match status" value="1"/>
</dbReference>
<evidence type="ECO:0000313" key="3">
    <source>
        <dbReference type="Proteomes" id="UP001056384"/>
    </source>
</evidence>
<dbReference type="Proteomes" id="UP001056384">
    <property type="component" value="Chromosome 2"/>
</dbReference>
<dbReference type="GO" id="GO:0016787">
    <property type="term" value="F:hydrolase activity"/>
    <property type="evidence" value="ECO:0007669"/>
    <property type="project" value="UniProtKB-KW"/>
</dbReference>
<dbReference type="InterPro" id="IPR036278">
    <property type="entry name" value="Sialidase_sf"/>
</dbReference>
<dbReference type="SUPFAM" id="SSF50939">
    <property type="entry name" value="Sialidases"/>
    <property type="match status" value="1"/>
</dbReference>
<organism evidence="2 3">
    <name type="scientific">Septoria linicola</name>
    <dbReference type="NCBI Taxonomy" id="215465"/>
    <lineage>
        <taxon>Eukaryota</taxon>
        <taxon>Fungi</taxon>
        <taxon>Dikarya</taxon>
        <taxon>Ascomycota</taxon>
        <taxon>Pezizomycotina</taxon>
        <taxon>Dothideomycetes</taxon>
        <taxon>Dothideomycetidae</taxon>
        <taxon>Mycosphaerellales</taxon>
        <taxon>Mycosphaerellaceae</taxon>
        <taxon>Septoria</taxon>
    </lineage>
</organism>
<feature type="signal peptide" evidence="1">
    <location>
        <begin position="1"/>
        <end position="23"/>
    </location>
</feature>
<keyword evidence="1" id="KW-0732">Signal</keyword>
<evidence type="ECO:0000256" key="1">
    <source>
        <dbReference type="SAM" id="SignalP"/>
    </source>
</evidence>
<dbReference type="InterPro" id="IPR023296">
    <property type="entry name" value="Glyco_hydro_beta-prop_sf"/>
</dbReference>
<accession>A0A9Q9ALP7</accession>
<name>A0A9Q9ALP7_9PEZI</name>
<evidence type="ECO:0000313" key="2">
    <source>
        <dbReference type="EMBL" id="USW50364.1"/>
    </source>
</evidence>
<feature type="chain" id="PRO_5040296206" evidence="1">
    <location>
        <begin position="24"/>
        <end position="439"/>
    </location>
</feature>